<comment type="similarity">
    <text evidence="1">Belongs to the type-I restriction system S methylase family.</text>
</comment>
<reference evidence="5" key="1">
    <citation type="journal article" date="2021" name="PeerJ">
        <title>Extensive microbial diversity within the chicken gut microbiome revealed by metagenomics and culture.</title>
        <authorList>
            <person name="Gilroy R."/>
            <person name="Ravi A."/>
            <person name="Getino M."/>
            <person name="Pursley I."/>
            <person name="Horton D.L."/>
            <person name="Alikhan N.F."/>
            <person name="Baker D."/>
            <person name="Gharbi K."/>
            <person name="Hall N."/>
            <person name="Watson M."/>
            <person name="Adriaenssens E.M."/>
            <person name="Foster-Nyarko E."/>
            <person name="Jarju S."/>
            <person name="Secka A."/>
            <person name="Antonio M."/>
            <person name="Oren A."/>
            <person name="Chaudhuri R.R."/>
            <person name="La Ragione R."/>
            <person name="Hildebrand F."/>
            <person name="Pallen M.J."/>
        </authorList>
    </citation>
    <scope>NUCLEOTIDE SEQUENCE</scope>
    <source>
        <strain evidence="5">F6-686</strain>
    </source>
</reference>
<dbReference type="PANTHER" id="PTHR30408">
    <property type="entry name" value="TYPE-1 RESTRICTION ENZYME ECOKI SPECIFICITY PROTEIN"/>
    <property type="match status" value="1"/>
</dbReference>
<accession>A0A9E2KTC6</accession>
<dbReference type="InterPro" id="IPR044946">
    <property type="entry name" value="Restrct_endonuc_typeI_TRD_sf"/>
</dbReference>
<dbReference type="Pfam" id="PF01420">
    <property type="entry name" value="Methylase_S"/>
    <property type="match status" value="2"/>
</dbReference>
<protein>
    <submittedName>
        <fullName evidence="5">Restriction endonuclease subunit S</fullName>
    </submittedName>
</protein>
<reference evidence="5" key="2">
    <citation type="submission" date="2021-04" db="EMBL/GenBank/DDBJ databases">
        <authorList>
            <person name="Gilroy R."/>
        </authorList>
    </citation>
    <scope>NUCLEOTIDE SEQUENCE</scope>
    <source>
        <strain evidence="5">F6-686</strain>
    </source>
</reference>
<organism evidence="5 6">
    <name type="scientific">Candidatus Lactobacillus pullistercoris</name>
    <dbReference type="NCBI Taxonomy" id="2838636"/>
    <lineage>
        <taxon>Bacteria</taxon>
        <taxon>Bacillati</taxon>
        <taxon>Bacillota</taxon>
        <taxon>Bacilli</taxon>
        <taxon>Lactobacillales</taxon>
        <taxon>Lactobacillaceae</taxon>
        <taxon>Lactobacillus</taxon>
    </lineage>
</organism>
<dbReference type="PANTHER" id="PTHR30408:SF13">
    <property type="entry name" value="TYPE I RESTRICTION ENZYME HINDI SPECIFICITY SUBUNIT"/>
    <property type="match status" value="1"/>
</dbReference>
<dbReference type="AlphaFoldDB" id="A0A9E2KTC6"/>
<gene>
    <name evidence="5" type="ORF">H9806_07310</name>
</gene>
<keyword evidence="3" id="KW-0238">DNA-binding</keyword>
<dbReference type="SUPFAM" id="SSF116734">
    <property type="entry name" value="DNA methylase specificity domain"/>
    <property type="match status" value="2"/>
</dbReference>
<evidence type="ECO:0000313" key="5">
    <source>
        <dbReference type="EMBL" id="MBU3828913.1"/>
    </source>
</evidence>
<dbReference type="GO" id="GO:0003677">
    <property type="term" value="F:DNA binding"/>
    <property type="evidence" value="ECO:0007669"/>
    <property type="project" value="UniProtKB-KW"/>
</dbReference>
<comment type="caution">
    <text evidence="5">The sequence shown here is derived from an EMBL/GenBank/DDBJ whole genome shotgun (WGS) entry which is preliminary data.</text>
</comment>
<dbReference type="EMBL" id="JAHLFT010000092">
    <property type="protein sequence ID" value="MBU3828913.1"/>
    <property type="molecule type" value="Genomic_DNA"/>
</dbReference>
<feature type="domain" description="Type I restriction modification DNA specificity" evidence="4">
    <location>
        <begin position="7"/>
        <end position="173"/>
    </location>
</feature>
<name>A0A9E2KTC6_9LACO</name>
<dbReference type="Proteomes" id="UP000823844">
    <property type="component" value="Unassembled WGS sequence"/>
</dbReference>
<keyword evidence="5" id="KW-0255">Endonuclease</keyword>
<dbReference type="GO" id="GO:0004519">
    <property type="term" value="F:endonuclease activity"/>
    <property type="evidence" value="ECO:0007669"/>
    <property type="project" value="UniProtKB-KW"/>
</dbReference>
<keyword evidence="5" id="KW-0540">Nuclease</keyword>
<keyword evidence="2" id="KW-0680">Restriction system</keyword>
<feature type="domain" description="Type I restriction modification DNA specificity" evidence="4">
    <location>
        <begin position="194"/>
        <end position="348"/>
    </location>
</feature>
<sequence>MKFNTREWLPFKFEKVFDVEKGFYNKKPEHGDEKEDIPFLGATDKNNGVTEFYSLSEIKSSSKMGKGKNEPLSQKIFPGNALCVTNNGKPGNAYYQEGQFTCSHDVNPLYIKNGKFNFYTAMFIATLIKHDRYRWKYGRKWRPERMKSSIINLPVDSNKKPDWKYMEDYIKTLHYLPITTKNVDPQYSLNVNLWEEFKLSDIMDIFNGQGITKEEIQENPGGFPAVQSGETNNGIIGFISKEYCKKKNYTMTEEACLTVARTGTAGFVALQKDGCVVGDSAKILQLKEQIPNNISIYIFIATLLNKNRFKYAYGRKVVEDKYMNTIIKLPVNENGDPNWKKISEFIKELPYGDRLLS</sequence>
<evidence type="ECO:0000256" key="2">
    <source>
        <dbReference type="ARBA" id="ARBA00022747"/>
    </source>
</evidence>
<dbReference type="InterPro" id="IPR052021">
    <property type="entry name" value="Type-I_RS_S_subunit"/>
</dbReference>
<evidence type="ECO:0000256" key="1">
    <source>
        <dbReference type="ARBA" id="ARBA00010923"/>
    </source>
</evidence>
<evidence type="ECO:0000256" key="3">
    <source>
        <dbReference type="ARBA" id="ARBA00023125"/>
    </source>
</evidence>
<keyword evidence="5" id="KW-0378">Hydrolase</keyword>
<evidence type="ECO:0000259" key="4">
    <source>
        <dbReference type="Pfam" id="PF01420"/>
    </source>
</evidence>
<dbReference type="GO" id="GO:0009307">
    <property type="term" value="P:DNA restriction-modification system"/>
    <property type="evidence" value="ECO:0007669"/>
    <property type="project" value="UniProtKB-KW"/>
</dbReference>
<evidence type="ECO:0000313" key="6">
    <source>
        <dbReference type="Proteomes" id="UP000823844"/>
    </source>
</evidence>
<dbReference type="Gene3D" id="3.90.220.20">
    <property type="entry name" value="DNA methylase specificity domains"/>
    <property type="match status" value="2"/>
</dbReference>
<proteinExistence type="inferred from homology"/>
<dbReference type="InterPro" id="IPR000055">
    <property type="entry name" value="Restrct_endonuc_typeI_TRD"/>
</dbReference>